<evidence type="ECO:0000256" key="8">
    <source>
        <dbReference type="ARBA" id="ARBA00029586"/>
    </source>
</evidence>
<reference evidence="13" key="1">
    <citation type="submission" date="2021-01" db="EMBL/GenBank/DDBJ databases">
        <title>Whole genome shotgun sequence of Cellulomonas chitinilytica NBRC 110799.</title>
        <authorList>
            <person name="Komaki H."/>
            <person name="Tamura T."/>
        </authorList>
    </citation>
    <scope>NUCLEOTIDE SEQUENCE</scope>
    <source>
        <strain evidence="13">NBRC 110799</strain>
    </source>
</reference>
<dbReference type="Pfam" id="PF00355">
    <property type="entry name" value="Rieske"/>
    <property type="match status" value="1"/>
</dbReference>
<comment type="caution">
    <text evidence="13">The sequence shown here is derived from an EMBL/GenBank/DDBJ whole genome shotgun (WGS) entry which is preliminary data.</text>
</comment>
<evidence type="ECO:0000256" key="3">
    <source>
        <dbReference type="ARBA" id="ARBA00022714"/>
    </source>
</evidence>
<dbReference type="PANTHER" id="PTHR10134">
    <property type="entry name" value="CYTOCHROME B-C1 COMPLEX SUBUNIT RIESKE, MITOCHONDRIAL"/>
    <property type="match status" value="1"/>
</dbReference>
<evidence type="ECO:0000256" key="2">
    <source>
        <dbReference type="ARBA" id="ARBA00015816"/>
    </source>
</evidence>
<dbReference type="InterPro" id="IPR014349">
    <property type="entry name" value="Rieske_Fe-S_prot"/>
</dbReference>
<dbReference type="InterPro" id="IPR017941">
    <property type="entry name" value="Rieske_2Fe-2S"/>
</dbReference>
<dbReference type="GO" id="GO:0051537">
    <property type="term" value="F:2 iron, 2 sulfur cluster binding"/>
    <property type="evidence" value="ECO:0007669"/>
    <property type="project" value="UniProtKB-KW"/>
</dbReference>
<accession>A0A919P2Y1</accession>
<keyword evidence="7" id="KW-1015">Disulfide bond</keyword>
<evidence type="ECO:0000313" key="13">
    <source>
        <dbReference type="EMBL" id="GIG20464.1"/>
    </source>
</evidence>
<dbReference type="SUPFAM" id="SSF50022">
    <property type="entry name" value="ISP domain"/>
    <property type="match status" value="1"/>
</dbReference>
<feature type="compositionally biased region" description="Low complexity" evidence="10">
    <location>
        <begin position="39"/>
        <end position="48"/>
    </location>
</feature>
<keyword evidence="6" id="KW-0411">Iron-sulfur</keyword>
<dbReference type="GO" id="GO:0016020">
    <property type="term" value="C:membrane"/>
    <property type="evidence" value="ECO:0007669"/>
    <property type="project" value="InterPro"/>
</dbReference>
<dbReference type="Proteomes" id="UP000632740">
    <property type="component" value="Unassembled WGS sequence"/>
</dbReference>
<proteinExistence type="predicted"/>
<protein>
    <recommendedName>
        <fullName evidence="2">Cytochrome bc1 complex Rieske iron-sulfur subunit</fullName>
    </recommendedName>
    <alternativeName>
        <fullName evidence="8">Cytochrome bc1 reductase complex subunit QcrA</fullName>
    </alternativeName>
</protein>
<feature type="compositionally biased region" description="Gly residues" evidence="10">
    <location>
        <begin position="59"/>
        <end position="69"/>
    </location>
</feature>
<feature type="domain" description="Rieske" evidence="12">
    <location>
        <begin position="76"/>
        <end position="167"/>
    </location>
</feature>
<dbReference type="GO" id="GO:0046872">
    <property type="term" value="F:metal ion binding"/>
    <property type="evidence" value="ECO:0007669"/>
    <property type="project" value="UniProtKB-KW"/>
</dbReference>
<comment type="cofactor">
    <cofactor evidence="9">
        <name>[2Fe-2S] cluster</name>
        <dbReference type="ChEBI" id="CHEBI:190135"/>
    </cofactor>
</comment>
<evidence type="ECO:0000256" key="9">
    <source>
        <dbReference type="ARBA" id="ARBA00034078"/>
    </source>
</evidence>
<keyword evidence="11" id="KW-1133">Transmembrane helix</keyword>
<dbReference type="AlphaFoldDB" id="A0A919P2Y1"/>
<dbReference type="GO" id="GO:0016705">
    <property type="term" value="F:oxidoreductase activity, acting on paired donors, with incorporation or reduction of molecular oxygen"/>
    <property type="evidence" value="ECO:0007669"/>
    <property type="project" value="UniProtKB-ARBA"/>
</dbReference>
<evidence type="ECO:0000256" key="10">
    <source>
        <dbReference type="SAM" id="MobiDB-lite"/>
    </source>
</evidence>
<evidence type="ECO:0000256" key="11">
    <source>
        <dbReference type="SAM" id="Phobius"/>
    </source>
</evidence>
<dbReference type="RefSeq" id="WP_203749874.1">
    <property type="nucleotide sequence ID" value="NZ_BONK01000003.1"/>
</dbReference>
<evidence type="ECO:0000256" key="6">
    <source>
        <dbReference type="ARBA" id="ARBA00023014"/>
    </source>
</evidence>
<dbReference type="PRINTS" id="PR00162">
    <property type="entry name" value="RIESKE"/>
</dbReference>
<gene>
    <name evidence="13" type="ORF">Cch01nite_11880</name>
</gene>
<feature type="transmembrane region" description="Helical" evidence="11">
    <location>
        <begin position="12"/>
        <end position="35"/>
    </location>
</feature>
<evidence type="ECO:0000256" key="5">
    <source>
        <dbReference type="ARBA" id="ARBA00023004"/>
    </source>
</evidence>
<dbReference type="PROSITE" id="PS51296">
    <property type="entry name" value="RIESKE"/>
    <property type="match status" value="1"/>
</dbReference>
<dbReference type="InterPro" id="IPR005805">
    <property type="entry name" value="Rieske_Fe-S_prot_C"/>
</dbReference>
<dbReference type="GO" id="GO:0004497">
    <property type="term" value="F:monooxygenase activity"/>
    <property type="evidence" value="ECO:0007669"/>
    <property type="project" value="UniProtKB-ARBA"/>
</dbReference>
<keyword evidence="5" id="KW-0408">Iron</keyword>
<keyword evidence="11" id="KW-0812">Transmembrane</keyword>
<evidence type="ECO:0000256" key="1">
    <source>
        <dbReference type="ARBA" id="ARBA00002494"/>
    </source>
</evidence>
<evidence type="ECO:0000259" key="12">
    <source>
        <dbReference type="PROSITE" id="PS51296"/>
    </source>
</evidence>
<organism evidence="13 14">
    <name type="scientific">Cellulomonas chitinilytica</name>
    <dbReference type="NCBI Taxonomy" id="398759"/>
    <lineage>
        <taxon>Bacteria</taxon>
        <taxon>Bacillati</taxon>
        <taxon>Actinomycetota</taxon>
        <taxon>Actinomycetes</taxon>
        <taxon>Micrococcales</taxon>
        <taxon>Cellulomonadaceae</taxon>
        <taxon>Cellulomonas</taxon>
    </lineage>
</organism>
<dbReference type="PROSITE" id="PS51318">
    <property type="entry name" value="TAT"/>
    <property type="match status" value="1"/>
</dbReference>
<keyword evidence="3" id="KW-0001">2Fe-2S</keyword>
<evidence type="ECO:0000313" key="14">
    <source>
        <dbReference type="Proteomes" id="UP000632740"/>
    </source>
</evidence>
<sequence length="168" mass="16269">MDDDAPGPGRRAVLEGAGVVVVAGVVGFVGFQAIAPAAGSGPVGYPGSDDGGGDDGGSDDSGGGGGDSSGHGSASDRLAPLDDVPDGGGLVLADQKVVLTRDGATVHAFSAVCTHQGCLVRDVRGGEIHCPCHGSAFDATTGDVVQGPASTPLPPVAVEVRDGEVVRT</sequence>
<feature type="region of interest" description="Disordered" evidence="10">
    <location>
        <begin position="39"/>
        <end position="83"/>
    </location>
</feature>
<evidence type="ECO:0000256" key="7">
    <source>
        <dbReference type="ARBA" id="ARBA00023157"/>
    </source>
</evidence>
<dbReference type="EMBL" id="BONK01000003">
    <property type="protein sequence ID" value="GIG20464.1"/>
    <property type="molecule type" value="Genomic_DNA"/>
</dbReference>
<dbReference type="FunFam" id="2.102.10.10:FF:000016">
    <property type="entry name" value="Nitrite reductase/ring-hydroxylating ferredoxin subunit"/>
    <property type="match status" value="1"/>
</dbReference>
<comment type="function">
    <text evidence="1">Iron-sulfur subunit of the cytochrome bc1 complex, an essential component of the respiratory electron transport chain required for ATP synthesis. The bc1 complex catalyzes the oxidation of menaquinol and the reduction of cytochrome c in the respiratory chain. The bc1 complex operates through a Q-cycle mechanism that couples electron transfer to generation of the proton gradient that drives ATP synthesis.</text>
</comment>
<evidence type="ECO:0000256" key="4">
    <source>
        <dbReference type="ARBA" id="ARBA00022723"/>
    </source>
</evidence>
<dbReference type="Gene3D" id="2.102.10.10">
    <property type="entry name" value="Rieske [2Fe-2S] iron-sulphur domain"/>
    <property type="match status" value="1"/>
</dbReference>
<dbReference type="CDD" id="cd03467">
    <property type="entry name" value="Rieske"/>
    <property type="match status" value="1"/>
</dbReference>
<dbReference type="InterPro" id="IPR036922">
    <property type="entry name" value="Rieske_2Fe-2S_sf"/>
</dbReference>
<dbReference type="InterPro" id="IPR006311">
    <property type="entry name" value="TAT_signal"/>
</dbReference>
<keyword evidence="11" id="KW-0472">Membrane</keyword>
<name>A0A919P2Y1_9CELL</name>
<keyword evidence="14" id="KW-1185">Reference proteome</keyword>
<keyword evidence="4" id="KW-0479">Metal-binding</keyword>